<dbReference type="STRING" id="558155.SAMN04487911_10649"/>
<evidence type="ECO:0000313" key="5">
    <source>
        <dbReference type="Proteomes" id="UP000184231"/>
    </source>
</evidence>
<dbReference type="GO" id="GO:0003677">
    <property type="term" value="F:DNA binding"/>
    <property type="evidence" value="ECO:0007669"/>
    <property type="project" value="InterPro"/>
</dbReference>
<dbReference type="PROSITE" id="PS50930">
    <property type="entry name" value="HTH_LYTTR"/>
    <property type="match status" value="1"/>
</dbReference>
<proteinExistence type="predicted"/>
<dbReference type="OrthoDB" id="2962330at2"/>
<protein>
    <submittedName>
        <fullName evidence="4">Two component transcriptional regulator, LytTR family</fullName>
    </submittedName>
</protein>
<feature type="domain" description="Response regulatory" evidence="2">
    <location>
        <begin position="7"/>
        <end position="122"/>
    </location>
</feature>
<evidence type="ECO:0000313" key="4">
    <source>
        <dbReference type="EMBL" id="SHI81244.1"/>
    </source>
</evidence>
<dbReference type="PANTHER" id="PTHR37299:SF1">
    <property type="entry name" value="STAGE 0 SPORULATION PROTEIN A HOMOLOG"/>
    <property type="match status" value="1"/>
</dbReference>
<gene>
    <name evidence="4" type="ORF">SAMN04487911_10649</name>
</gene>
<keyword evidence="5" id="KW-1185">Reference proteome</keyword>
<evidence type="ECO:0000259" key="2">
    <source>
        <dbReference type="PROSITE" id="PS50110"/>
    </source>
</evidence>
<dbReference type="InterPro" id="IPR007492">
    <property type="entry name" value="LytTR_DNA-bd_dom"/>
</dbReference>
<dbReference type="Pfam" id="PF00072">
    <property type="entry name" value="Response_reg"/>
    <property type="match status" value="1"/>
</dbReference>
<dbReference type="InterPro" id="IPR046947">
    <property type="entry name" value="LytR-like"/>
</dbReference>
<dbReference type="Pfam" id="PF04397">
    <property type="entry name" value="LytTR"/>
    <property type="match status" value="1"/>
</dbReference>
<evidence type="ECO:0000256" key="1">
    <source>
        <dbReference type="PROSITE-ProRule" id="PRU00169"/>
    </source>
</evidence>
<dbReference type="EMBL" id="FQYX01000006">
    <property type="protein sequence ID" value="SHI81244.1"/>
    <property type="molecule type" value="Genomic_DNA"/>
</dbReference>
<dbReference type="Proteomes" id="UP000184231">
    <property type="component" value="Unassembled WGS sequence"/>
</dbReference>
<dbReference type="InterPro" id="IPR011006">
    <property type="entry name" value="CheY-like_superfamily"/>
</dbReference>
<keyword evidence="1" id="KW-0597">Phosphoprotein</keyword>
<dbReference type="SUPFAM" id="SSF52172">
    <property type="entry name" value="CheY-like"/>
    <property type="match status" value="1"/>
</dbReference>
<organism evidence="4 5">
    <name type="scientific">Arenibacter nanhaiticus</name>
    <dbReference type="NCBI Taxonomy" id="558155"/>
    <lineage>
        <taxon>Bacteria</taxon>
        <taxon>Pseudomonadati</taxon>
        <taxon>Bacteroidota</taxon>
        <taxon>Flavobacteriia</taxon>
        <taxon>Flavobacteriales</taxon>
        <taxon>Flavobacteriaceae</taxon>
        <taxon>Arenibacter</taxon>
    </lineage>
</organism>
<dbReference type="RefSeq" id="WP_072763644.1">
    <property type="nucleotide sequence ID" value="NZ_FQYX01000006.1"/>
</dbReference>
<dbReference type="InterPro" id="IPR001789">
    <property type="entry name" value="Sig_transdc_resp-reg_receiver"/>
</dbReference>
<name>A0A1M6E6S9_9FLAO</name>
<dbReference type="GO" id="GO:0000156">
    <property type="term" value="F:phosphorelay response regulator activity"/>
    <property type="evidence" value="ECO:0007669"/>
    <property type="project" value="InterPro"/>
</dbReference>
<feature type="modified residue" description="4-aspartylphosphate" evidence="1">
    <location>
        <position position="57"/>
    </location>
</feature>
<accession>A0A1M6E6S9</accession>
<dbReference type="Gene3D" id="2.40.50.1020">
    <property type="entry name" value="LytTr DNA-binding domain"/>
    <property type="match status" value="1"/>
</dbReference>
<reference evidence="4 5" key="1">
    <citation type="submission" date="2016-11" db="EMBL/GenBank/DDBJ databases">
        <authorList>
            <person name="Jaros S."/>
            <person name="Januszkiewicz K."/>
            <person name="Wedrychowicz H."/>
        </authorList>
    </citation>
    <scope>NUCLEOTIDE SEQUENCE [LARGE SCALE GENOMIC DNA]</scope>
    <source>
        <strain evidence="4 5">CGMCC 1.8863</strain>
    </source>
</reference>
<dbReference type="AlphaFoldDB" id="A0A1M6E6S9"/>
<dbReference type="SMART" id="SM00448">
    <property type="entry name" value="REC"/>
    <property type="match status" value="1"/>
</dbReference>
<dbReference type="SMART" id="SM00850">
    <property type="entry name" value="LytTR"/>
    <property type="match status" value="1"/>
</dbReference>
<dbReference type="Gene3D" id="3.40.50.2300">
    <property type="match status" value="1"/>
</dbReference>
<dbReference type="CDD" id="cd17534">
    <property type="entry name" value="REC_DC-like"/>
    <property type="match status" value="1"/>
</dbReference>
<evidence type="ECO:0000259" key="3">
    <source>
        <dbReference type="PROSITE" id="PS50930"/>
    </source>
</evidence>
<dbReference type="PANTHER" id="PTHR37299">
    <property type="entry name" value="TRANSCRIPTIONAL REGULATOR-RELATED"/>
    <property type="match status" value="1"/>
</dbReference>
<dbReference type="PROSITE" id="PS50110">
    <property type="entry name" value="RESPONSE_REGULATORY"/>
    <property type="match status" value="1"/>
</dbReference>
<feature type="domain" description="HTH LytTR-type" evidence="3">
    <location>
        <begin position="146"/>
        <end position="213"/>
    </location>
</feature>
<sequence>MIHEKTRILVVEDDMIVAANISLQLTALGYEVTGIESRGEEAVMHAGLNTPDIIIMDILLKGTLNGIEAAKKIQQTQDIAIVYLTANTDEATFSKSKSTRPYAFLPKPFNSLNLERTIALVAEQLKDHMGYRLQKLENFKVLKDRIFVRHNGKMIKLLLDEILYIEADRNYSNIVTQTGKYLISTTLKTVERELKASSFIRVHRSYIVNISKLDVVADHHLEIKRKVIPISKGLKDHLLKHLHTI</sequence>